<dbReference type="Pfam" id="PF07534">
    <property type="entry name" value="TLD"/>
    <property type="match status" value="1"/>
</dbReference>
<proteinExistence type="predicted"/>
<keyword evidence="1" id="KW-0175">Coiled coil</keyword>
<evidence type="ECO:0000313" key="3">
    <source>
        <dbReference type="EMBL" id="TNV72792.1"/>
    </source>
</evidence>
<sequence length="257" mass="29691">MIEKCCQSLILSLQQQKRDMEKAEEKIVQLLGGMQEISASQAMDLFQKSYELSKTRLSKPEDLQKVFFLMNDWKNFLEDGESSLLKKNYIEMQTLYESFGRRMINMKRLTELSYEKGNLTKQQIDNHCKDQSNLFLLFRTQNHQTTFGVYISNPWIVALQPTSVNDPNCFVASFTHRATARPIAGGEIQFLPSSQYQNSIIKLGEGDLELNCGGQYSQQKFGKGFKIPPNVKETQFAGEQRLFTLYDIEIFKVTFLE</sequence>
<reference evidence="3" key="1">
    <citation type="submission" date="2019-06" db="EMBL/GenBank/DDBJ databases">
        <authorList>
            <person name="Zheng W."/>
        </authorList>
    </citation>
    <scope>NUCLEOTIDE SEQUENCE</scope>
    <source>
        <strain evidence="3">QDHG01</strain>
    </source>
</reference>
<evidence type="ECO:0000256" key="1">
    <source>
        <dbReference type="SAM" id="Coils"/>
    </source>
</evidence>
<evidence type="ECO:0000259" key="2">
    <source>
        <dbReference type="Pfam" id="PF07534"/>
    </source>
</evidence>
<gene>
    <name evidence="3" type="ORF">FGO68_gene11909</name>
</gene>
<dbReference type="Proteomes" id="UP000785679">
    <property type="component" value="Unassembled WGS sequence"/>
</dbReference>
<keyword evidence="4" id="KW-1185">Reference proteome</keyword>
<dbReference type="EMBL" id="RRYP01020951">
    <property type="protein sequence ID" value="TNV72792.1"/>
    <property type="molecule type" value="Genomic_DNA"/>
</dbReference>
<feature type="domain" description="TLDc" evidence="2">
    <location>
        <begin position="81"/>
        <end position="253"/>
    </location>
</feature>
<accession>A0A8J8ND98</accession>
<dbReference type="AlphaFoldDB" id="A0A8J8ND98"/>
<organism evidence="3 4">
    <name type="scientific">Halteria grandinella</name>
    <dbReference type="NCBI Taxonomy" id="5974"/>
    <lineage>
        <taxon>Eukaryota</taxon>
        <taxon>Sar</taxon>
        <taxon>Alveolata</taxon>
        <taxon>Ciliophora</taxon>
        <taxon>Intramacronucleata</taxon>
        <taxon>Spirotrichea</taxon>
        <taxon>Stichotrichia</taxon>
        <taxon>Sporadotrichida</taxon>
        <taxon>Halteriidae</taxon>
        <taxon>Halteria</taxon>
    </lineage>
</organism>
<comment type="caution">
    <text evidence="3">The sequence shown here is derived from an EMBL/GenBank/DDBJ whole genome shotgun (WGS) entry which is preliminary data.</text>
</comment>
<dbReference type="InterPro" id="IPR006571">
    <property type="entry name" value="TLDc_dom"/>
</dbReference>
<evidence type="ECO:0000313" key="4">
    <source>
        <dbReference type="Proteomes" id="UP000785679"/>
    </source>
</evidence>
<protein>
    <recommendedName>
        <fullName evidence="2">TLDc domain-containing protein</fullName>
    </recommendedName>
</protein>
<name>A0A8J8ND98_HALGN</name>
<feature type="coiled-coil region" evidence="1">
    <location>
        <begin position="6"/>
        <end position="33"/>
    </location>
</feature>